<protein>
    <submittedName>
        <fullName evidence="6">RTA1-domain-containing protein</fullName>
    </submittedName>
</protein>
<dbReference type="InterPro" id="IPR007568">
    <property type="entry name" value="RTA1"/>
</dbReference>
<feature type="transmembrane region" description="Helical" evidence="5">
    <location>
        <begin position="19"/>
        <end position="39"/>
    </location>
</feature>
<feature type="transmembrane region" description="Helical" evidence="5">
    <location>
        <begin position="122"/>
        <end position="142"/>
    </location>
</feature>
<evidence type="ECO:0000256" key="4">
    <source>
        <dbReference type="ARBA" id="ARBA00023136"/>
    </source>
</evidence>
<feature type="transmembrane region" description="Helical" evidence="5">
    <location>
        <begin position="82"/>
        <end position="110"/>
    </location>
</feature>
<dbReference type="Proteomes" id="UP000757232">
    <property type="component" value="Unassembled WGS sequence"/>
</dbReference>
<name>A0A9Q5HUG7_SANBA</name>
<dbReference type="GO" id="GO:0005886">
    <property type="term" value="C:plasma membrane"/>
    <property type="evidence" value="ECO:0007669"/>
    <property type="project" value="TreeGrafter"/>
</dbReference>
<comment type="caution">
    <text evidence="6">The sequence shown here is derived from an EMBL/GenBank/DDBJ whole genome shotgun (WGS) entry which is preliminary data.</text>
</comment>
<dbReference type="PANTHER" id="PTHR31465:SF9">
    <property type="entry name" value="SPHINGOID LONG-CHAIN BASE TRANSPORTER RSB1"/>
    <property type="match status" value="1"/>
</dbReference>
<keyword evidence="2 5" id="KW-0812">Transmembrane</keyword>
<evidence type="ECO:0000256" key="5">
    <source>
        <dbReference type="SAM" id="Phobius"/>
    </source>
</evidence>
<dbReference type="PANTHER" id="PTHR31465">
    <property type="entry name" value="PROTEIN RTA1-RELATED"/>
    <property type="match status" value="1"/>
</dbReference>
<dbReference type="EMBL" id="LNZH02000204">
    <property type="protein sequence ID" value="OCB86084.1"/>
    <property type="molecule type" value="Genomic_DNA"/>
</dbReference>
<keyword evidence="4 5" id="KW-0472">Membrane</keyword>
<dbReference type="AlphaFoldDB" id="A0A9Q5HUG7"/>
<evidence type="ECO:0000313" key="7">
    <source>
        <dbReference type="Proteomes" id="UP000757232"/>
    </source>
</evidence>
<dbReference type="Pfam" id="PF04479">
    <property type="entry name" value="RTA1"/>
    <property type="match status" value="1"/>
</dbReference>
<sequence>MTIPAGVDPDDLQYGYIPTEWICILFVVLFSISTITHLGQSIYYKLWWLLPTVVLAGIGEVVGWAGRLWSSQTFLGNGDDPFLMQICATIISPTPLLAANFVILGLIIGHLGAQYSRLTPKWYTIVFCSADIVALVVQAVGGALASSASEEDGGDPTTGGNIMLGGIILQLVAITIYTVLGVEYFHRYLTDRPVRDSFPAKKGAFDLRVRLMVYALAFSTTCLFIRAIYRTIELADGWDGRIIETEVYFNVLDGAMIVLAIYTINFFHPGFLLAHVDDGRKTAKGSQRSSSDDIALTNYSPSALEKGKDGNYVAASTSQVV</sequence>
<organism evidence="6 7">
    <name type="scientific">Sanghuangporus baumii</name>
    <name type="common">Phellinus baumii</name>
    <dbReference type="NCBI Taxonomy" id="108892"/>
    <lineage>
        <taxon>Eukaryota</taxon>
        <taxon>Fungi</taxon>
        <taxon>Dikarya</taxon>
        <taxon>Basidiomycota</taxon>
        <taxon>Agaricomycotina</taxon>
        <taxon>Agaricomycetes</taxon>
        <taxon>Hymenochaetales</taxon>
        <taxon>Hymenochaetaceae</taxon>
        <taxon>Sanghuangporus</taxon>
    </lineage>
</organism>
<accession>A0A9Q5HUG7</accession>
<feature type="transmembrane region" description="Helical" evidence="5">
    <location>
        <begin position="211"/>
        <end position="229"/>
    </location>
</feature>
<gene>
    <name evidence="6" type="ORF">A7U60_g6671</name>
</gene>
<reference evidence="6" key="1">
    <citation type="submission" date="2016-06" db="EMBL/GenBank/DDBJ databases">
        <title>Draft Genome sequence of the fungus Inonotus baumii.</title>
        <authorList>
            <person name="Zhu H."/>
            <person name="Lin W."/>
        </authorList>
    </citation>
    <scope>NUCLEOTIDE SEQUENCE</scope>
    <source>
        <strain evidence="6">821</strain>
    </source>
</reference>
<keyword evidence="7" id="KW-1185">Reference proteome</keyword>
<dbReference type="OrthoDB" id="3358017at2759"/>
<evidence type="ECO:0000313" key="6">
    <source>
        <dbReference type="EMBL" id="OCB86084.1"/>
    </source>
</evidence>
<keyword evidence="3 5" id="KW-1133">Transmembrane helix</keyword>
<feature type="transmembrane region" description="Helical" evidence="5">
    <location>
        <begin position="46"/>
        <end position="70"/>
    </location>
</feature>
<evidence type="ECO:0000256" key="3">
    <source>
        <dbReference type="ARBA" id="ARBA00022989"/>
    </source>
</evidence>
<proteinExistence type="predicted"/>
<dbReference type="GO" id="GO:0000324">
    <property type="term" value="C:fungal-type vacuole"/>
    <property type="evidence" value="ECO:0007669"/>
    <property type="project" value="TreeGrafter"/>
</dbReference>
<feature type="transmembrane region" description="Helical" evidence="5">
    <location>
        <begin position="249"/>
        <end position="274"/>
    </location>
</feature>
<evidence type="ECO:0000256" key="1">
    <source>
        <dbReference type="ARBA" id="ARBA00004141"/>
    </source>
</evidence>
<feature type="transmembrane region" description="Helical" evidence="5">
    <location>
        <begin position="162"/>
        <end position="185"/>
    </location>
</feature>
<evidence type="ECO:0000256" key="2">
    <source>
        <dbReference type="ARBA" id="ARBA00022692"/>
    </source>
</evidence>
<comment type="subcellular location">
    <subcellularLocation>
        <location evidence="1">Membrane</location>
        <topology evidence="1">Multi-pass membrane protein</topology>
    </subcellularLocation>
</comment>